<evidence type="ECO:0000313" key="4">
    <source>
        <dbReference type="Proteomes" id="UP001205105"/>
    </source>
</evidence>
<dbReference type="AlphaFoldDB" id="A0AAD5DJ01"/>
<feature type="region of interest" description="Disordered" evidence="1">
    <location>
        <begin position="62"/>
        <end position="89"/>
    </location>
</feature>
<evidence type="ECO:0000256" key="2">
    <source>
        <dbReference type="SAM" id="SignalP"/>
    </source>
</evidence>
<dbReference type="GO" id="GO:0051011">
    <property type="term" value="F:microtubule minus-end binding"/>
    <property type="evidence" value="ECO:0007669"/>
    <property type="project" value="TreeGrafter"/>
</dbReference>
<reference evidence="3" key="1">
    <citation type="submission" date="2020-11" db="EMBL/GenBank/DDBJ databases">
        <title>Chlorella ohadii genome sequencing and assembly.</title>
        <authorList>
            <person name="Murik O."/>
            <person name="Treves H."/>
            <person name="Kedem I."/>
            <person name="Shotland Y."/>
            <person name="Kaplan A."/>
        </authorList>
    </citation>
    <scope>NUCLEOTIDE SEQUENCE</scope>
    <source>
        <strain evidence="3">1</strain>
    </source>
</reference>
<evidence type="ECO:0000313" key="3">
    <source>
        <dbReference type="EMBL" id="KAI7837046.1"/>
    </source>
</evidence>
<dbReference type="PANTHER" id="PTHR16219">
    <property type="entry name" value="AUGMIN SUBUNIT 4 FAMILY MEMBER"/>
    <property type="match status" value="1"/>
</dbReference>
<dbReference type="InterPro" id="IPR029327">
    <property type="entry name" value="HAUS4"/>
</dbReference>
<dbReference type="GO" id="GO:0070652">
    <property type="term" value="C:HAUS complex"/>
    <property type="evidence" value="ECO:0007669"/>
    <property type="project" value="InterPro"/>
</dbReference>
<name>A0AAD5DJ01_9CHLO</name>
<comment type="caution">
    <text evidence="3">The sequence shown here is derived from an EMBL/GenBank/DDBJ whole genome shotgun (WGS) entry which is preliminary data.</text>
</comment>
<feature type="chain" id="PRO_5042166679" description="HAUS augmin-like complex subunit 4" evidence="2">
    <location>
        <begin position="29"/>
        <end position="326"/>
    </location>
</feature>
<dbReference type="Proteomes" id="UP001205105">
    <property type="component" value="Unassembled WGS sequence"/>
</dbReference>
<protein>
    <recommendedName>
        <fullName evidence="5">HAUS augmin-like complex subunit 4</fullName>
    </recommendedName>
</protein>
<proteinExistence type="predicted"/>
<dbReference type="Pfam" id="PF14735">
    <property type="entry name" value="HAUS4"/>
    <property type="match status" value="1"/>
</dbReference>
<evidence type="ECO:0008006" key="5">
    <source>
        <dbReference type="Google" id="ProtNLM"/>
    </source>
</evidence>
<accession>A0AAD5DJ01</accession>
<keyword evidence="4" id="KW-1185">Reference proteome</keyword>
<gene>
    <name evidence="3" type="ORF">COHA_009123</name>
</gene>
<evidence type="ECO:0000256" key="1">
    <source>
        <dbReference type="SAM" id="MobiDB-lite"/>
    </source>
</evidence>
<dbReference type="GO" id="GO:0051225">
    <property type="term" value="P:spindle assembly"/>
    <property type="evidence" value="ECO:0007669"/>
    <property type="project" value="InterPro"/>
</dbReference>
<sequence length="326" mass="34424">MEPPSQPSAPAAALSLQLLAQCLQDVLGRAPEAGVDAASLQVLRQTAQVCAALQSLQLSGSTASSSDGGIQQPGAASDSAAPAGTGTEDGADAAALASFAGDARGRLGVSQADLLREALPPEAARAAALQAVLPALEAELQRRCRLVAVASGYSAEDHSGLPDHLRQLVETRSQASQVEAWRKAAGQAQRAVELLTRASRLLAGLLERHKLQGQGEADEAQAVFLRCECSWLKEKIRLVQLQLQEATYSPDTVTVLRRVAEEVEGAVGAATARLQQATLQLQQYRSLGPPFLAQAAEHAAVLQQLEETEYELREIEQFRQLASVTS</sequence>
<keyword evidence="2" id="KW-0732">Signal</keyword>
<organism evidence="3 4">
    <name type="scientific">Chlorella ohadii</name>
    <dbReference type="NCBI Taxonomy" id="2649997"/>
    <lineage>
        <taxon>Eukaryota</taxon>
        <taxon>Viridiplantae</taxon>
        <taxon>Chlorophyta</taxon>
        <taxon>core chlorophytes</taxon>
        <taxon>Trebouxiophyceae</taxon>
        <taxon>Chlorellales</taxon>
        <taxon>Chlorellaceae</taxon>
        <taxon>Chlorella clade</taxon>
        <taxon>Chlorella</taxon>
    </lineage>
</organism>
<dbReference type="PANTHER" id="PTHR16219:SF1">
    <property type="entry name" value="HAUS AUGMIN-LIKE COMPLEX SUBUNIT 4"/>
    <property type="match status" value="1"/>
</dbReference>
<dbReference type="EMBL" id="JADXDR010000166">
    <property type="protein sequence ID" value="KAI7837046.1"/>
    <property type="molecule type" value="Genomic_DNA"/>
</dbReference>
<feature type="signal peptide" evidence="2">
    <location>
        <begin position="1"/>
        <end position="28"/>
    </location>
</feature>